<reference evidence="2 3" key="2">
    <citation type="submission" date="2018-11" db="EMBL/GenBank/DDBJ databases">
        <authorList>
            <consortium name="Pathogen Informatics"/>
        </authorList>
    </citation>
    <scope>NUCLEOTIDE SEQUENCE [LARGE SCALE GENOMIC DNA]</scope>
</reference>
<evidence type="ECO:0000313" key="3">
    <source>
        <dbReference type="Proteomes" id="UP000278627"/>
    </source>
</evidence>
<evidence type="ECO:0000313" key="4">
    <source>
        <dbReference type="WBParaSite" id="BPAG_0000387001-mRNA-1"/>
    </source>
</evidence>
<sequence length="75" mass="9174">EKKAKEREKERDRDKKKEEKERKEREKSKRSTKYPRLLSFGKFPDQLKLMIIVRSEYECKTETGKETLQPPLNKF</sequence>
<keyword evidence="3" id="KW-1185">Reference proteome</keyword>
<feature type="compositionally biased region" description="Basic and acidic residues" evidence="1">
    <location>
        <begin position="1"/>
        <end position="29"/>
    </location>
</feature>
<proteinExistence type="predicted"/>
<dbReference type="EMBL" id="UZAD01001393">
    <property type="protein sequence ID" value="VDN85020.1"/>
    <property type="molecule type" value="Genomic_DNA"/>
</dbReference>
<feature type="region of interest" description="Disordered" evidence="1">
    <location>
        <begin position="1"/>
        <end position="33"/>
    </location>
</feature>
<evidence type="ECO:0000256" key="1">
    <source>
        <dbReference type="SAM" id="MobiDB-lite"/>
    </source>
</evidence>
<name>A0A0N4T6N3_BRUPA</name>
<reference evidence="4" key="1">
    <citation type="submission" date="2017-02" db="UniProtKB">
        <authorList>
            <consortium name="WormBaseParasite"/>
        </authorList>
    </citation>
    <scope>IDENTIFICATION</scope>
</reference>
<evidence type="ECO:0000313" key="2">
    <source>
        <dbReference type="EMBL" id="VDN85020.1"/>
    </source>
</evidence>
<gene>
    <name evidence="2" type="ORF">BPAG_LOCUS3834</name>
</gene>
<dbReference type="AlphaFoldDB" id="A0A0N4T6N3"/>
<accession>A0A0N4T6N3</accession>
<dbReference type="WBParaSite" id="BPAG_0000387001-mRNA-1">
    <property type="protein sequence ID" value="BPAG_0000387001-mRNA-1"/>
    <property type="gene ID" value="BPAG_0000387001"/>
</dbReference>
<organism evidence="4">
    <name type="scientific">Brugia pahangi</name>
    <name type="common">Filarial nematode worm</name>
    <dbReference type="NCBI Taxonomy" id="6280"/>
    <lineage>
        <taxon>Eukaryota</taxon>
        <taxon>Metazoa</taxon>
        <taxon>Ecdysozoa</taxon>
        <taxon>Nematoda</taxon>
        <taxon>Chromadorea</taxon>
        <taxon>Rhabditida</taxon>
        <taxon>Spirurina</taxon>
        <taxon>Spiruromorpha</taxon>
        <taxon>Filarioidea</taxon>
        <taxon>Onchocercidae</taxon>
        <taxon>Brugia</taxon>
    </lineage>
</organism>
<protein>
    <submittedName>
        <fullName evidence="4">Troponin T</fullName>
    </submittedName>
</protein>
<dbReference type="Proteomes" id="UP000278627">
    <property type="component" value="Unassembled WGS sequence"/>
</dbReference>